<sequence>MSDYIPSDIRVPNLNGSDGCGPQPQRIWERRSLFGSTPLRRQQCGEQETCWHYIRSFLTNRGSSAPKPRSLSWFAPSGEAAKTLDGRVELSPTEEVSSTTRENSSPVRESSSPTRIDRQEFHKQSFLGIVQLGDDDLYAFKVMMAIMHGYFDVPGKMEGWMDENFIKNVCSAVPSPMSQSKSRSFAIVPPATPATASLSSRPPRPPRRLSPSTEPAIRNSSSVFKLNWASGGGLVDRPDDRGRVLGSMLRGSEPRTSSPPSPMMGSKSRSSVIWEKITSSHYKGKN</sequence>
<comment type="caution">
    <text evidence="2">The sequence shown here is derived from an EMBL/GenBank/DDBJ whole genome shotgun (WGS) entry which is preliminary data.</text>
</comment>
<evidence type="ECO:0000313" key="2">
    <source>
        <dbReference type="EMBL" id="KAK4221887.1"/>
    </source>
</evidence>
<dbReference type="Proteomes" id="UP001301958">
    <property type="component" value="Unassembled WGS sequence"/>
</dbReference>
<proteinExistence type="predicted"/>
<evidence type="ECO:0000256" key="1">
    <source>
        <dbReference type="SAM" id="MobiDB-lite"/>
    </source>
</evidence>
<feature type="compositionally biased region" description="Polar residues" evidence="1">
    <location>
        <begin position="94"/>
        <end position="114"/>
    </location>
</feature>
<reference evidence="2" key="1">
    <citation type="journal article" date="2023" name="Mol. Phylogenet. Evol.">
        <title>Genome-scale phylogeny and comparative genomics of the fungal order Sordariales.</title>
        <authorList>
            <person name="Hensen N."/>
            <person name="Bonometti L."/>
            <person name="Westerberg I."/>
            <person name="Brannstrom I.O."/>
            <person name="Guillou S."/>
            <person name="Cros-Aarteil S."/>
            <person name="Calhoun S."/>
            <person name="Haridas S."/>
            <person name="Kuo A."/>
            <person name="Mondo S."/>
            <person name="Pangilinan J."/>
            <person name="Riley R."/>
            <person name="LaButti K."/>
            <person name="Andreopoulos B."/>
            <person name="Lipzen A."/>
            <person name="Chen C."/>
            <person name="Yan M."/>
            <person name="Daum C."/>
            <person name="Ng V."/>
            <person name="Clum A."/>
            <person name="Steindorff A."/>
            <person name="Ohm R.A."/>
            <person name="Martin F."/>
            <person name="Silar P."/>
            <person name="Natvig D.O."/>
            <person name="Lalanne C."/>
            <person name="Gautier V."/>
            <person name="Ament-Velasquez S.L."/>
            <person name="Kruys A."/>
            <person name="Hutchinson M.I."/>
            <person name="Powell A.J."/>
            <person name="Barry K."/>
            <person name="Miller A.N."/>
            <person name="Grigoriev I.V."/>
            <person name="Debuchy R."/>
            <person name="Gladieux P."/>
            <person name="Hiltunen Thoren M."/>
            <person name="Johannesson H."/>
        </authorList>
    </citation>
    <scope>NUCLEOTIDE SEQUENCE</scope>
    <source>
        <strain evidence="2">CBS 990.96</strain>
    </source>
</reference>
<feature type="region of interest" description="Disordered" evidence="1">
    <location>
        <begin position="191"/>
        <end position="216"/>
    </location>
</feature>
<keyword evidence="3" id="KW-1185">Reference proteome</keyword>
<organism evidence="2 3">
    <name type="scientific">Podospora fimiseda</name>
    <dbReference type="NCBI Taxonomy" id="252190"/>
    <lineage>
        <taxon>Eukaryota</taxon>
        <taxon>Fungi</taxon>
        <taxon>Dikarya</taxon>
        <taxon>Ascomycota</taxon>
        <taxon>Pezizomycotina</taxon>
        <taxon>Sordariomycetes</taxon>
        <taxon>Sordariomycetidae</taxon>
        <taxon>Sordariales</taxon>
        <taxon>Podosporaceae</taxon>
        <taxon>Podospora</taxon>
    </lineage>
</organism>
<feature type="region of interest" description="Disordered" evidence="1">
    <location>
        <begin position="231"/>
        <end position="286"/>
    </location>
</feature>
<protein>
    <submittedName>
        <fullName evidence="2">Uncharacterized protein</fullName>
    </submittedName>
</protein>
<feature type="region of interest" description="Disordered" evidence="1">
    <location>
        <begin position="88"/>
        <end position="117"/>
    </location>
</feature>
<feature type="compositionally biased region" description="Polar residues" evidence="1">
    <location>
        <begin position="277"/>
        <end position="286"/>
    </location>
</feature>
<dbReference type="AlphaFoldDB" id="A0AAN7BFR4"/>
<reference evidence="2" key="2">
    <citation type="submission" date="2023-05" db="EMBL/GenBank/DDBJ databases">
        <authorList>
            <consortium name="Lawrence Berkeley National Laboratory"/>
            <person name="Steindorff A."/>
            <person name="Hensen N."/>
            <person name="Bonometti L."/>
            <person name="Westerberg I."/>
            <person name="Brannstrom I.O."/>
            <person name="Guillou S."/>
            <person name="Cros-Aarteil S."/>
            <person name="Calhoun S."/>
            <person name="Haridas S."/>
            <person name="Kuo A."/>
            <person name="Mondo S."/>
            <person name="Pangilinan J."/>
            <person name="Riley R."/>
            <person name="Labutti K."/>
            <person name="Andreopoulos B."/>
            <person name="Lipzen A."/>
            <person name="Chen C."/>
            <person name="Yanf M."/>
            <person name="Daum C."/>
            <person name="Ng V."/>
            <person name="Clum A."/>
            <person name="Ohm R."/>
            <person name="Martin F."/>
            <person name="Silar P."/>
            <person name="Natvig D."/>
            <person name="Lalanne C."/>
            <person name="Gautier V."/>
            <person name="Ament-Velasquez S.L."/>
            <person name="Kruys A."/>
            <person name="Hutchinson M.I."/>
            <person name="Powell A.J."/>
            <person name="Barry K."/>
            <person name="Miller A.N."/>
            <person name="Grigoriev I.V."/>
            <person name="Debuchy R."/>
            <person name="Gladieux P."/>
            <person name="Thoren M.H."/>
            <person name="Johannesson H."/>
        </authorList>
    </citation>
    <scope>NUCLEOTIDE SEQUENCE</scope>
    <source>
        <strain evidence="2">CBS 990.96</strain>
    </source>
</reference>
<gene>
    <name evidence="2" type="ORF">QBC38DRAFT_520870</name>
</gene>
<dbReference type="EMBL" id="MU865507">
    <property type="protein sequence ID" value="KAK4221887.1"/>
    <property type="molecule type" value="Genomic_DNA"/>
</dbReference>
<name>A0AAN7BFR4_9PEZI</name>
<accession>A0AAN7BFR4</accession>
<evidence type="ECO:0000313" key="3">
    <source>
        <dbReference type="Proteomes" id="UP001301958"/>
    </source>
</evidence>